<keyword evidence="3" id="KW-0408">Iron</keyword>
<dbReference type="PANTHER" id="PTHR11228:SF7">
    <property type="entry name" value="PQQA PEPTIDE CYCLASE"/>
    <property type="match status" value="1"/>
</dbReference>
<dbReference type="AlphaFoldDB" id="A0A3E4TIY1"/>
<dbReference type="InterPro" id="IPR058240">
    <property type="entry name" value="rSAM_sf"/>
</dbReference>
<dbReference type="EMBL" id="QSSQ01000092">
    <property type="protein sequence ID" value="RGL91055.1"/>
    <property type="molecule type" value="Genomic_DNA"/>
</dbReference>
<feature type="domain" description="Radical SAM core" evidence="5">
    <location>
        <begin position="140"/>
        <end position="360"/>
    </location>
</feature>
<dbReference type="Pfam" id="PF13186">
    <property type="entry name" value="SPASM"/>
    <property type="match status" value="1"/>
</dbReference>
<organism evidence="6 7">
    <name type="scientific">Hungatella hathewayi</name>
    <dbReference type="NCBI Taxonomy" id="154046"/>
    <lineage>
        <taxon>Bacteria</taxon>
        <taxon>Bacillati</taxon>
        <taxon>Bacillota</taxon>
        <taxon>Clostridia</taxon>
        <taxon>Lachnospirales</taxon>
        <taxon>Lachnospiraceae</taxon>
        <taxon>Hungatella</taxon>
    </lineage>
</organism>
<dbReference type="Gene3D" id="3.20.20.70">
    <property type="entry name" value="Aldolase class I"/>
    <property type="match status" value="1"/>
</dbReference>
<evidence type="ECO:0000256" key="1">
    <source>
        <dbReference type="ARBA" id="ARBA00022691"/>
    </source>
</evidence>
<dbReference type="SFLD" id="SFLDG01386">
    <property type="entry name" value="main_SPASM_domain-containing"/>
    <property type="match status" value="1"/>
</dbReference>
<dbReference type="Proteomes" id="UP000261257">
    <property type="component" value="Unassembled WGS sequence"/>
</dbReference>
<reference evidence="6 7" key="1">
    <citation type="submission" date="2018-08" db="EMBL/GenBank/DDBJ databases">
        <title>A genome reference for cultivated species of the human gut microbiota.</title>
        <authorList>
            <person name="Zou Y."/>
            <person name="Xue W."/>
            <person name="Luo G."/>
        </authorList>
    </citation>
    <scope>NUCLEOTIDE SEQUENCE [LARGE SCALE GENOMIC DNA]</scope>
    <source>
        <strain evidence="6 7">TF05-11AC</strain>
    </source>
</reference>
<dbReference type="InterPro" id="IPR007197">
    <property type="entry name" value="rSAM"/>
</dbReference>
<dbReference type="InterPro" id="IPR023885">
    <property type="entry name" value="4Fe4S-binding_SPASM_dom"/>
</dbReference>
<dbReference type="RefSeq" id="WP_117621275.1">
    <property type="nucleotide sequence ID" value="NZ_QRQF01000021.1"/>
</dbReference>
<gene>
    <name evidence="6" type="ORF">DXC39_33850</name>
</gene>
<accession>A0A3E4TIY1</accession>
<dbReference type="SMART" id="SM00729">
    <property type="entry name" value="Elp3"/>
    <property type="match status" value="1"/>
</dbReference>
<keyword evidence="1" id="KW-0949">S-adenosyl-L-methionine</keyword>
<evidence type="ECO:0000256" key="2">
    <source>
        <dbReference type="ARBA" id="ARBA00022723"/>
    </source>
</evidence>
<dbReference type="GO" id="GO:0046872">
    <property type="term" value="F:metal ion binding"/>
    <property type="evidence" value="ECO:0007669"/>
    <property type="project" value="UniProtKB-KW"/>
</dbReference>
<dbReference type="SFLD" id="SFLDS00029">
    <property type="entry name" value="Radical_SAM"/>
    <property type="match status" value="1"/>
</dbReference>
<dbReference type="InterPro" id="IPR050377">
    <property type="entry name" value="Radical_SAM_PqqE_MftC-like"/>
</dbReference>
<evidence type="ECO:0000313" key="7">
    <source>
        <dbReference type="Proteomes" id="UP000261257"/>
    </source>
</evidence>
<dbReference type="SFLD" id="SFLDG01067">
    <property type="entry name" value="SPASM/twitch_domain_containing"/>
    <property type="match status" value="1"/>
</dbReference>
<proteinExistence type="predicted"/>
<dbReference type="PANTHER" id="PTHR11228">
    <property type="entry name" value="RADICAL SAM DOMAIN PROTEIN"/>
    <property type="match status" value="1"/>
</dbReference>
<dbReference type="SUPFAM" id="SSF102114">
    <property type="entry name" value="Radical SAM enzymes"/>
    <property type="match status" value="1"/>
</dbReference>
<evidence type="ECO:0000259" key="5">
    <source>
        <dbReference type="PROSITE" id="PS51918"/>
    </source>
</evidence>
<evidence type="ECO:0000256" key="4">
    <source>
        <dbReference type="ARBA" id="ARBA00023014"/>
    </source>
</evidence>
<protein>
    <submittedName>
        <fullName evidence="6">Radical SAM protein</fullName>
    </submittedName>
</protein>
<comment type="caution">
    <text evidence="6">The sequence shown here is derived from an EMBL/GenBank/DDBJ whole genome shotgun (WGS) entry which is preliminary data.</text>
</comment>
<sequence>MYFKIKDSIMFRKYEEYGYITDNSMFGYRWLNDNSEWPGEEYVSESGAVMLDALSKIPKHIDSIVEEFLNIFIDVDYEELKNDTIEFYNIFVEAGFLISGETLEDCEKKPDDKSQVEVSVSEFRESIVSGDCSKKIFHQNDFLRSLHIEIANECNERCVHCYIPHEYKTKMISSDLFYRVIEDGRKMNIINVTLSGGEPLLHEDFVEFLIKCRELDLSVNVLTNLTLLTDRIIEEMKKNPLLSVQTSIYSMNSEVHDSITKVKGSFEKTKNSLLRLKQNGIPLQISCPIMKENQGTFIDVVKWAKENNIAIATEYVIFASYDHTNCNLIHRLTLGEIEKAFDKQTSSEYINTLYQLASEKCQQKAEDPVCSICRYYLCVSAEGTVFPCIGWQTNVIGDLSKQTIKEVWEESEDIRRLRNIKWSSFSRCMKCDNRGYCTVCMMSNSNENPDGNPFKIDEYHCEVAAMIHKKVDFQRCNCR</sequence>
<evidence type="ECO:0000256" key="3">
    <source>
        <dbReference type="ARBA" id="ARBA00023004"/>
    </source>
</evidence>
<evidence type="ECO:0000313" key="6">
    <source>
        <dbReference type="EMBL" id="RGL91055.1"/>
    </source>
</evidence>
<dbReference type="GO" id="GO:0003824">
    <property type="term" value="F:catalytic activity"/>
    <property type="evidence" value="ECO:0007669"/>
    <property type="project" value="InterPro"/>
</dbReference>
<dbReference type="CDD" id="cd01335">
    <property type="entry name" value="Radical_SAM"/>
    <property type="match status" value="1"/>
</dbReference>
<dbReference type="Pfam" id="PF04055">
    <property type="entry name" value="Radical_SAM"/>
    <property type="match status" value="1"/>
</dbReference>
<dbReference type="InterPro" id="IPR013785">
    <property type="entry name" value="Aldolase_TIM"/>
</dbReference>
<dbReference type="PROSITE" id="PS51918">
    <property type="entry name" value="RADICAL_SAM"/>
    <property type="match status" value="1"/>
</dbReference>
<dbReference type="GO" id="GO:0051536">
    <property type="term" value="F:iron-sulfur cluster binding"/>
    <property type="evidence" value="ECO:0007669"/>
    <property type="project" value="UniProtKB-KW"/>
</dbReference>
<keyword evidence="2" id="KW-0479">Metal-binding</keyword>
<dbReference type="InterPro" id="IPR006638">
    <property type="entry name" value="Elp3/MiaA/NifB-like_rSAM"/>
</dbReference>
<keyword evidence="4" id="KW-0411">Iron-sulfur</keyword>
<name>A0A3E4TIY1_9FIRM</name>